<dbReference type="CDD" id="cd18793">
    <property type="entry name" value="SF2_C_SNF"/>
    <property type="match status" value="1"/>
</dbReference>
<dbReference type="Gene3D" id="3.40.5.120">
    <property type="match status" value="1"/>
</dbReference>
<evidence type="ECO:0000256" key="8">
    <source>
        <dbReference type="ARBA" id="ARBA00023117"/>
    </source>
</evidence>
<dbReference type="InterPro" id="IPR027417">
    <property type="entry name" value="P-loop_NTPase"/>
</dbReference>
<evidence type="ECO:0000259" key="15">
    <source>
        <dbReference type="PROSITE" id="PS51192"/>
    </source>
</evidence>
<dbReference type="Pfam" id="PF07533">
    <property type="entry name" value="BRK"/>
    <property type="match status" value="1"/>
</dbReference>
<dbReference type="GO" id="GO:0005524">
    <property type="term" value="F:ATP binding"/>
    <property type="evidence" value="ECO:0007669"/>
    <property type="project" value="UniProtKB-KW"/>
</dbReference>
<dbReference type="InterPro" id="IPR001650">
    <property type="entry name" value="Helicase_C-like"/>
</dbReference>
<evidence type="ECO:0000256" key="9">
    <source>
        <dbReference type="ARBA" id="ARBA00023159"/>
    </source>
</evidence>
<feature type="domain" description="Bromo" evidence="14">
    <location>
        <begin position="1457"/>
        <end position="1527"/>
    </location>
</feature>
<keyword evidence="19" id="KW-1185">Reference proteome</keyword>
<feature type="region of interest" description="Disordered" evidence="13">
    <location>
        <begin position="550"/>
        <end position="613"/>
    </location>
</feature>
<dbReference type="Gene3D" id="1.20.920.10">
    <property type="entry name" value="Bromodomain-like"/>
    <property type="match status" value="1"/>
</dbReference>
<dbReference type="GO" id="GO:0006325">
    <property type="term" value="P:chromatin organization"/>
    <property type="evidence" value="ECO:0007669"/>
    <property type="project" value="UniProtKB-KW"/>
</dbReference>
<name>A0A5S6QY46_TRIMR</name>
<dbReference type="Proteomes" id="UP000046395">
    <property type="component" value="Unassembled WGS sequence"/>
</dbReference>
<protein>
    <submittedName>
        <fullName evidence="20">Transcription activator BRG1</fullName>
    </submittedName>
</protein>
<dbReference type="FunFam" id="3.40.50.300:FF:003020">
    <property type="entry name" value="SNF2-related domain-containing protein"/>
    <property type="match status" value="1"/>
</dbReference>
<dbReference type="InterPro" id="IPR049730">
    <property type="entry name" value="SNF2/RAD54-like_C"/>
</dbReference>
<feature type="compositionally biased region" description="Basic and acidic residues" evidence="13">
    <location>
        <begin position="426"/>
        <end position="446"/>
    </location>
</feature>
<evidence type="ECO:0000256" key="6">
    <source>
        <dbReference type="ARBA" id="ARBA00022853"/>
    </source>
</evidence>
<dbReference type="SMART" id="SM00592">
    <property type="entry name" value="BRK"/>
    <property type="match status" value="1"/>
</dbReference>
<evidence type="ECO:0000313" key="19">
    <source>
        <dbReference type="Proteomes" id="UP000046395"/>
    </source>
</evidence>
<keyword evidence="9" id="KW-0010">Activator</keyword>
<dbReference type="GO" id="GO:0048513">
    <property type="term" value="P:animal organ development"/>
    <property type="evidence" value="ECO:0007669"/>
    <property type="project" value="UniProtKB-ARBA"/>
</dbReference>
<evidence type="ECO:0000256" key="7">
    <source>
        <dbReference type="ARBA" id="ARBA00023015"/>
    </source>
</evidence>
<evidence type="ECO:0000259" key="14">
    <source>
        <dbReference type="PROSITE" id="PS50014"/>
    </source>
</evidence>
<evidence type="ECO:0000256" key="2">
    <source>
        <dbReference type="ARBA" id="ARBA00022741"/>
    </source>
</evidence>
<dbReference type="SMART" id="SM00490">
    <property type="entry name" value="HELICc"/>
    <property type="match status" value="1"/>
</dbReference>
<dbReference type="GO" id="GO:0006355">
    <property type="term" value="P:regulation of DNA-templated transcription"/>
    <property type="evidence" value="ECO:0007669"/>
    <property type="project" value="InterPro"/>
</dbReference>
<evidence type="ECO:0000256" key="11">
    <source>
        <dbReference type="ARBA" id="ARBA00023242"/>
    </source>
</evidence>
<evidence type="ECO:0000256" key="5">
    <source>
        <dbReference type="ARBA" id="ARBA00022840"/>
    </source>
</evidence>
<dbReference type="SMART" id="SM00951">
    <property type="entry name" value="QLQ"/>
    <property type="match status" value="1"/>
</dbReference>
<feature type="region of interest" description="Disordered" evidence="13">
    <location>
        <begin position="491"/>
        <end position="511"/>
    </location>
</feature>
<feature type="domain" description="Helicase C-terminal" evidence="16">
    <location>
        <begin position="1072"/>
        <end position="1233"/>
    </location>
</feature>
<proteinExistence type="predicted"/>
<feature type="domain" description="Helicase ATP-binding" evidence="15">
    <location>
        <begin position="753"/>
        <end position="918"/>
    </location>
</feature>
<comment type="subcellular location">
    <subcellularLocation>
        <location evidence="1">Nucleus</location>
    </subcellularLocation>
</comment>
<dbReference type="FunFam" id="3.40.50.10810:FF:000008">
    <property type="entry name" value="Chromatin structure-remodeling complex subunit snf21"/>
    <property type="match status" value="1"/>
</dbReference>
<dbReference type="PRINTS" id="PR00503">
    <property type="entry name" value="BROMODOMAIN"/>
</dbReference>
<feature type="region of interest" description="Disordered" evidence="13">
    <location>
        <begin position="1365"/>
        <end position="1439"/>
    </location>
</feature>
<feature type="region of interest" description="Disordered" evidence="13">
    <location>
        <begin position="648"/>
        <end position="673"/>
    </location>
</feature>
<dbReference type="GO" id="GO:0005634">
    <property type="term" value="C:nucleus"/>
    <property type="evidence" value="ECO:0007669"/>
    <property type="project" value="UniProtKB-SubCell"/>
</dbReference>
<dbReference type="PROSITE" id="PS51194">
    <property type="entry name" value="HELICASE_CTER"/>
    <property type="match status" value="1"/>
</dbReference>
<dbReference type="InterPro" id="IPR036427">
    <property type="entry name" value="Bromodomain-like_sf"/>
</dbReference>
<dbReference type="GO" id="GO:0004386">
    <property type="term" value="F:helicase activity"/>
    <property type="evidence" value="ECO:0007669"/>
    <property type="project" value="UniProtKB-KW"/>
</dbReference>
<organism evidence="19 20">
    <name type="scientific">Trichuris muris</name>
    <name type="common">Mouse whipworm</name>
    <dbReference type="NCBI Taxonomy" id="70415"/>
    <lineage>
        <taxon>Eukaryota</taxon>
        <taxon>Metazoa</taxon>
        <taxon>Ecdysozoa</taxon>
        <taxon>Nematoda</taxon>
        <taxon>Enoplea</taxon>
        <taxon>Dorylaimia</taxon>
        <taxon>Trichinellida</taxon>
        <taxon>Trichuridae</taxon>
        <taxon>Trichuris</taxon>
    </lineage>
</organism>
<dbReference type="InterPro" id="IPR014001">
    <property type="entry name" value="Helicase_ATP-bd"/>
</dbReference>
<feature type="domain" description="HSA" evidence="17">
    <location>
        <begin position="440"/>
        <end position="512"/>
    </location>
</feature>
<dbReference type="Pfam" id="PF00176">
    <property type="entry name" value="SNF2-rel_dom"/>
    <property type="match status" value="1"/>
</dbReference>
<feature type="region of interest" description="Disordered" evidence="13">
    <location>
        <begin position="421"/>
        <end position="451"/>
    </location>
</feature>
<keyword evidence="3" id="KW-0378">Hydrolase</keyword>
<dbReference type="GO" id="GO:0016787">
    <property type="term" value="F:hydrolase activity"/>
    <property type="evidence" value="ECO:0007669"/>
    <property type="project" value="UniProtKB-KW"/>
</dbReference>
<dbReference type="GO" id="GO:0048731">
    <property type="term" value="P:system development"/>
    <property type="evidence" value="ECO:0007669"/>
    <property type="project" value="UniProtKB-ARBA"/>
</dbReference>
<evidence type="ECO:0000259" key="17">
    <source>
        <dbReference type="PROSITE" id="PS51204"/>
    </source>
</evidence>
<dbReference type="InterPro" id="IPR029295">
    <property type="entry name" value="SnAC"/>
</dbReference>
<dbReference type="InterPro" id="IPR000330">
    <property type="entry name" value="SNF2_N"/>
</dbReference>
<dbReference type="SUPFAM" id="SSF160481">
    <property type="entry name" value="BRK domain-like"/>
    <property type="match status" value="1"/>
</dbReference>
<keyword evidence="4" id="KW-0347">Helicase</keyword>
<dbReference type="PANTHER" id="PTHR10799">
    <property type="entry name" value="SNF2/RAD54 HELICASE FAMILY"/>
    <property type="match status" value="1"/>
</dbReference>
<dbReference type="InterPro" id="IPR014012">
    <property type="entry name" value="HSA_dom"/>
</dbReference>
<dbReference type="FunFam" id="1.20.5.170:FF:000008">
    <property type="entry name" value="probable global transcription activator SNF2L2 isoform X1"/>
    <property type="match status" value="1"/>
</dbReference>
<evidence type="ECO:0000256" key="13">
    <source>
        <dbReference type="SAM" id="MobiDB-lite"/>
    </source>
</evidence>
<dbReference type="Gene3D" id="3.40.50.10810">
    <property type="entry name" value="Tandem AAA-ATPase domain"/>
    <property type="match status" value="1"/>
</dbReference>
<evidence type="ECO:0000256" key="3">
    <source>
        <dbReference type="ARBA" id="ARBA00022801"/>
    </source>
</evidence>
<evidence type="ECO:0000256" key="12">
    <source>
        <dbReference type="PROSITE-ProRule" id="PRU00035"/>
    </source>
</evidence>
<dbReference type="Pfam" id="PF07529">
    <property type="entry name" value="HSA"/>
    <property type="match status" value="1"/>
</dbReference>
<evidence type="ECO:0000256" key="4">
    <source>
        <dbReference type="ARBA" id="ARBA00022806"/>
    </source>
</evidence>
<dbReference type="CDD" id="cd17996">
    <property type="entry name" value="DEXHc_SMARCA2_SMARCA4"/>
    <property type="match status" value="1"/>
</dbReference>
<keyword evidence="6" id="KW-0156">Chromatin regulator</keyword>
<dbReference type="SMART" id="SM01314">
    <property type="entry name" value="SnAC"/>
    <property type="match status" value="1"/>
</dbReference>
<dbReference type="SUPFAM" id="SSF52540">
    <property type="entry name" value="P-loop containing nucleoside triphosphate hydrolases"/>
    <property type="match status" value="2"/>
</dbReference>
<dbReference type="InterPro" id="IPR018359">
    <property type="entry name" value="Bromodomain_CS"/>
</dbReference>
<dbReference type="InterPro" id="IPR014978">
    <property type="entry name" value="Gln-Leu-Gln_QLQ"/>
</dbReference>
<dbReference type="InterPro" id="IPR038718">
    <property type="entry name" value="SNF2-like_sf"/>
</dbReference>
<evidence type="ECO:0000256" key="1">
    <source>
        <dbReference type="ARBA" id="ARBA00004123"/>
    </source>
</evidence>
<evidence type="ECO:0000313" key="20">
    <source>
        <dbReference type="WBParaSite" id="TMUE_3000012311.1"/>
    </source>
</evidence>
<keyword evidence="5" id="KW-0067">ATP-binding</keyword>
<accession>A0A5S6QY46</accession>
<dbReference type="Gene3D" id="1.20.5.170">
    <property type="match status" value="1"/>
</dbReference>
<dbReference type="SUPFAM" id="SSF47370">
    <property type="entry name" value="Bromodomain"/>
    <property type="match status" value="1"/>
</dbReference>
<dbReference type="InterPro" id="IPR037259">
    <property type="entry name" value="BRK_sf"/>
</dbReference>
<dbReference type="InterPro" id="IPR001487">
    <property type="entry name" value="Bromodomain"/>
</dbReference>
<dbReference type="InterPro" id="IPR006576">
    <property type="entry name" value="BRK_domain"/>
</dbReference>
<dbReference type="SMART" id="SM00297">
    <property type="entry name" value="BROMO"/>
    <property type="match status" value="1"/>
</dbReference>
<keyword evidence="7" id="KW-0805">Transcription regulation</keyword>
<dbReference type="SMART" id="SM00573">
    <property type="entry name" value="HSA"/>
    <property type="match status" value="1"/>
</dbReference>
<dbReference type="PROSITE" id="PS51204">
    <property type="entry name" value="HSA"/>
    <property type="match status" value="1"/>
</dbReference>
<feature type="compositionally biased region" description="Basic and acidic residues" evidence="13">
    <location>
        <begin position="552"/>
        <end position="586"/>
    </location>
</feature>
<dbReference type="Pfam" id="PF00271">
    <property type="entry name" value="Helicase_C"/>
    <property type="match status" value="1"/>
</dbReference>
<dbReference type="PROSITE" id="PS51666">
    <property type="entry name" value="QLQ"/>
    <property type="match status" value="1"/>
</dbReference>
<dbReference type="Gene3D" id="3.40.50.300">
    <property type="entry name" value="P-loop containing nucleotide triphosphate hydrolases"/>
    <property type="match status" value="1"/>
</dbReference>
<dbReference type="PROSITE" id="PS51192">
    <property type="entry name" value="HELICASE_ATP_BIND_1"/>
    <property type="match status" value="1"/>
</dbReference>
<dbReference type="Pfam" id="PF14619">
    <property type="entry name" value="SnAC"/>
    <property type="match status" value="1"/>
</dbReference>
<keyword evidence="11" id="KW-0539">Nucleus</keyword>
<dbReference type="Pfam" id="PF00439">
    <property type="entry name" value="Bromodomain"/>
    <property type="match status" value="1"/>
</dbReference>
<dbReference type="STRING" id="70415.A0A5S6QY46"/>
<dbReference type="PROSITE" id="PS00633">
    <property type="entry name" value="BROMODOMAIN_1"/>
    <property type="match status" value="1"/>
</dbReference>
<feature type="compositionally biased region" description="Acidic residues" evidence="13">
    <location>
        <begin position="658"/>
        <end position="670"/>
    </location>
</feature>
<reference evidence="20" key="1">
    <citation type="submission" date="2019-12" db="UniProtKB">
        <authorList>
            <consortium name="WormBaseParasite"/>
        </authorList>
    </citation>
    <scope>IDENTIFICATION</scope>
</reference>
<keyword evidence="8 12" id="KW-0103">Bromodomain</keyword>
<dbReference type="PROSITE" id="PS50014">
    <property type="entry name" value="BROMODOMAIN_2"/>
    <property type="match status" value="1"/>
</dbReference>
<evidence type="ECO:0000259" key="16">
    <source>
        <dbReference type="PROSITE" id="PS51194"/>
    </source>
</evidence>
<sequence length="1766" mass="201349">MAMMQQVEPNEGPMAIPQGDYTMCYPPQGQPNVMMQNVRPMQPAHMYGPQSAQQPYLSSMPPAQGPGFGAQPVYQYHQQYAASPVAQQQYSAHATPGPPAPPSQAGFGYSGQMVTGVPVHQSTAGYVMGSPQGSTYISQSPAMSDVNNLMQLERAIGDMEQKGLTGDPRYHQLISFHGKLKGVYMGQPGVESAPIHVNESPVVVESEPQYGGDGPLGQHNQSGAPVNVTMVSESHFVSPAALADGSVFTAKQIAQLKSQINVYRLASRGVPIKASILSAATSAGEPLTEKLKYFGSLPEPYSIPGGPVDGVEKLPYSLSGLLGFLQQRRAVLSPLSRPAGLNPIEMLRERENRIVHRIGLRAKQLMNMRADVDPETRSRCAAELRSLRLINFQRALRQHMVYEMRRSTLLETSLNPRAYRRTKKQSLREARVTEKLEKQQKLEQERKKRQRHQEFMNGLIVHAKEFKEYHRNQQAKVSKLKKAVLTYHMNTEREKKKEEERRERERMQKLMQEDEEGYRKLLDQKKDRRLVYLLQQTDEYVASLTGLVHQHQMNERNRQKLERKREKERRKQERLEKRSLEEDVKRMSGGAISQDDSSNVSHDDEASNNGDLAVKVKEVETGIVLTGTDAPRASQLDAWLETHPGYEVVSRDEHGGDGEESDSSDNDSESLGEAHITESSIDAVVAADIEAANKAIIQAAQNEDDEYTPSTSLDEHSYYNTAHRNREPIFDQPSILVGGQLKEYQKRGLEWLVSLYNNNLNGILADEMGLGKTIQTIALLSYLIEKKHVYGPFLIIVPLSTLSNWVLEFDKWAPSVFKIVYKGSPNIRRSLSYQTKQEKFNALITTYEYIIKDKAILSKIHWKYMIIDEGHRMKNHHCKLTQILNTYYTAPHRLLLTGTPLQNKLPELWALLNFLLPSIFKSCNTFEQWFNAPFATTGEKVELNQEETMLIIRRLHKVLRPFLLRRLKREVESQLPEKVEYVIKCDMSALQRVLYHHMQAKGVMITRNADKSKRGQSAGVRTLMNTVMQLRKLCNHPFMFEHIEEAMAEHMGFADKIVSGPDLYRASGKFELLDRILPKLKAFGHRVLLFCQMTTLMTIMEDYFHYRDFKYLRLDGTTKSEDRGNLLAMFNAPNSDYFIFLLSTRAGGLGLNLQAADTVVIFDSDWNPHQDIQAQDRAHRIGQQREVRVLRLMTVSSVEERILAAARYKLNVDEKVIQAGLFDQKSTASERRQFLQAILQNENDLDEDANEVPDDETVNQMIARSEEEFDAFQRMDLDRRRLEAREQRRRPRLMEEDELPSWLLKDEEEIERLTNEDKTDRLFGKGARRKKEVDYSQDSWSEKQWLKAMDEDLDDDFIIDSDETEAKKKKKRKGANNNSFVKKEESNPSLSRPGRAAAAKRSNAGFEDDDYDEFSSGTAKRKRGPQPSAGNRARQNKRNRDLMMQLVENIIHYRTEDGRLLSDNFMQLPSRRELPDYYELIAVPVDFKRIKKKIADMRYKSIGDLEKDVMMLCDNAQTYNVEGSEIYQDSVLLRNVWTQMREEVLRIELGGGDAEDEQQQAAEAIQEPPTPAESNNSDGSYASKLSLDDCALQTRKRTAPNKRKSVHSLFVEDEEEDDANVSLASAGSELCMSLQCKQAVQCEVHTGFLFLDPCKLVSFSMEAIKELLGQRFAYASCTACQKTDKTPPKFNPPLQPVPYPSATWGTLGIDLVGPLQGSSLEQRFSITLINYYVVKVTQAILLRIMEINLLRKLFNSFYFTRIQALL</sequence>
<evidence type="ECO:0000259" key="18">
    <source>
        <dbReference type="PROSITE" id="PS51666"/>
    </source>
</evidence>
<dbReference type="WBParaSite" id="TMUE_3000012311.1">
    <property type="protein sequence ID" value="TMUE_3000012311.1"/>
    <property type="gene ID" value="WBGene00285903"/>
</dbReference>
<dbReference type="GO" id="GO:0042393">
    <property type="term" value="F:histone binding"/>
    <property type="evidence" value="ECO:0007669"/>
    <property type="project" value="InterPro"/>
</dbReference>
<feature type="domain" description="QLQ" evidence="18">
    <location>
        <begin position="247"/>
        <end position="282"/>
    </location>
</feature>
<evidence type="ECO:0000256" key="10">
    <source>
        <dbReference type="ARBA" id="ARBA00023163"/>
    </source>
</evidence>
<dbReference type="SMART" id="SM00487">
    <property type="entry name" value="DEXDc"/>
    <property type="match status" value="1"/>
</dbReference>
<keyword evidence="2" id="KW-0547">Nucleotide-binding</keyword>
<keyword evidence="10" id="KW-0804">Transcription</keyword>
<feature type="region of interest" description="Disordered" evidence="13">
    <location>
        <begin position="87"/>
        <end position="109"/>
    </location>
</feature>